<accession>A0A2T4PWZ4</accession>
<protein>
    <submittedName>
        <fullName evidence="1">Uncharacterized protein</fullName>
    </submittedName>
</protein>
<organism evidence="1 3">
    <name type="scientific">Mammaliicoccus vitulinus</name>
    <dbReference type="NCBI Taxonomy" id="71237"/>
    <lineage>
        <taxon>Bacteria</taxon>
        <taxon>Bacillati</taxon>
        <taxon>Bacillota</taxon>
        <taxon>Bacilli</taxon>
        <taxon>Bacillales</taxon>
        <taxon>Staphylococcaceae</taxon>
        <taxon>Mammaliicoccus</taxon>
    </lineage>
</organism>
<evidence type="ECO:0000313" key="4">
    <source>
        <dbReference type="Proteomes" id="UP000627155"/>
    </source>
</evidence>
<sequence>MFASTNEIYNVQDDILSLEKKHPHFFKNVEHVVSLTRQLQIHYQYLGELINGIDKVESQPPFIKDSVLQIYTEEVKKITEDENVDTLINIFENHQDVKYAQIFLLILGAKPKLVFENTIIK</sequence>
<name>A0A2T4PWZ4_9STAP</name>
<dbReference type="EMBL" id="PZFK01000001">
    <property type="protein sequence ID" value="PTI31056.1"/>
    <property type="molecule type" value="Genomic_DNA"/>
</dbReference>
<proteinExistence type="predicted"/>
<gene>
    <name evidence="1" type="ORF">BU072_00195</name>
    <name evidence="2" type="ORF">I6J37_04420</name>
</gene>
<dbReference type="GeneID" id="64117722"/>
<evidence type="ECO:0000313" key="3">
    <source>
        <dbReference type="Proteomes" id="UP000241209"/>
    </source>
</evidence>
<reference evidence="1 3" key="1">
    <citation type="journal article" date="2016" name="Front. Microbiol.">
        <title>Comprehensive Phylogenetic Analysis of Bovine Non-aureus Staphylococci Species Based on Whole-Genome Sequencing.</title>
        <authorList>
            <person name="Naushad S."/>
            <person name="Barkema H.W."/>
            <person name="Luby C."/>
            <person name="Condas L.A."/>
            <person name="Nobrega D.B."/>
            <person name="Carson D.A."/>
            <person name="De Buck J."/>
        </authorList>
    </citation>
    <scope>NUCLEOTIDE SEQUENCE [LARGE SCALE GENOMIC DNA]</scope>
    <source>
        <strain evidence="1 3">SNUC 2204</strain>
    </source>
</reference>
<reference evidence="1" key="2">
    <citation type="submission" date="2018-03" db="EMBL/GenBank/DDBJ databases">
        <authorList>
            <person name="Keele B.F."/>
        </authorList>
    </citation>
    <scope>NUCLEOTIDE SEQUENCE</scope>
    <source>
        <strain evidence="1">SNUC 2204</strain>
    </source>
</reference>
<evidence type="ECO:0000313" key="2">
    <source>
        <dbReference type="EMBL" id="QRO85926.1"/>
    </source>
</evidence>
<dbReference type="Proteomes" id="UP000627155">
    <property type="component" value="Chromosome"/>
</dbReference>
<reference evidence="2 4" key="3">
    <citation type="submission" date="2021-02" db="EMBL/GenBank/DDBJ databases">
        <title>FDA dAtabase for Regulatory Grade micrObial Sequences (FDA-ARGOS): Supporting development and validation of Infectious Disease Dx tests.</title>
        <authorList>
            <person name="Sproer C."/>
            <person name="Gronow S."/>
            <person name="Severitt S."/>
            <person name="Schroder I."/>
            <person name="Tallon L."/>
            <person name="Sadzewicz L."/>
            <person name="Zhao X."/>
            <person name="Boylan J."/>
            <person name="Ott S."/>
            <person name="Bowen H."/>
            <person name="Vavikolanu K."/>
            <person name="Mehta A."/>
            <person name="Aluvathingal J."/>
            <person name="Nadendla S."/>
            <person name="Lowell S."/>
            <person name="Myers T."/>
            <person name="Yan Y."/>
            <person name="Sichtig H."/>
        </authorList>
    </citation>
    <scope>NUCLEOTIDE SEQUENCE [LARGE SCALE GENOMIC DNA]</scope>
    <source>
        <strain evidence="2 4">FDAARGOS_1207</strain>
    </source>
</reference>
<dbReference type="AlphaFoldDB" id="A0A2T4PWZ4"/>
<dbReference type="OrthoDB" id="2389720at2"/>
<keyword evidence="4" id="KW-1185">Reference proteome</keyword>
<dbReference type="STRING" id="1167632.GCA_000286335_01160"/>
<dbReference type="EMBL" id="CP069486">
    <property type="protein sequence ID" value="QRO85926.1"/>
    <property type="molecule type" value="Genomic_DNA"/>
</dbReference>
<dbReference type="RefSeq" id="WP_016911847.1">
    <property type="nucleotide sequence ID" value="NZ_BMDF01000012.1"/>
</dbReference>
<dbReference type="Proteomes" id="UP000241209">
    <property type="component" value="Unassembled WGS sequence"/>
</dbReference>
<evidence type="ECO:0000313" key="1">
    <source>
        <dbReference type="EMBL" id="PTI31056.1"/>
    </source>
</evidence>